<keyword evidence="1" id="KW-0808">Transferase</keyword>
<dbReference type="EMBL" id="BAAAYR010000001">
    <property type="protein sequence ID" value="GAA3558479.1"/>
    <property type="molecule type" value="Genomic_DNA"/>
</dbReference>
<feature type="domain" description="Glycosyl transferase family 1" evidence="3">
    <location>
        <begin position="209"/>
        <end position="305"/>
    </location>
</feature>
<evidence type="ECO:0000259" key="3">
    <source>
        <dbReference type="Pfam" id="PF00534"/>
    </source>
</evidence>
<evidence type="ECO:0000256" key="2">
    <source>
        <dbReference type="SAM" id="MobiDB-lite"/>
    </source>
</evidence>
<accession>A0ABP6WY11</accession>
<dbReference type="SUPFAM" id="SSF53756">
    <property type="entry name" value="UDP-Glycosyltransferase/glycogen phosphorylase"/>
    <property type="match status" value="1"/>
</dbReference>
<dbReference type="PANTHER" id="PTHR46401">
    <property type="entry name" value="GLYCOSYLTRANSFERASE WBBK-RELATED"/>
    <property type="match status" value="1"/>
</dbReference>
<gene>
    <name evidence="4" type="ORF">GCM10022197_12270</name>
</gene>
<evidence type="ECO:0000313" key="5">
    <source>
        <dbReference type="Proteomes" id="UP001500767"/>
    </source>
</evidence>
<name>A0ABP6WY11_9ACTN</name>
<dbReference type="PANTHER" id="PTHR46401:SF2">
    <property type="entry name" value="GLYCOSYLTRANSFERASE WBBK-RELATED"/>
    <property type="match status" value="1"/>
</dbReference>
<protein>
    <recommendedName>
        <fullName evidence="3">Glycosyl transferase family 1 domain-containing protein</fullName>
    </recommendedName>
</protein>
<reference evidence="5" key="1">
    <citation type="journal article" date="2019" name="Int. J. Syst. Evol. Microbiol.">
        <title>The Global Catalogue of Microorganisms (GCM) 10K type strain sequencing project: providing services to taxonomists for standard genome sequencing and annotation.</title>
        <authorList>
            <consortium name="The Broad Institute Genomics Platform"/>
            <consortium name="The Broad Institute Genome Sequencing Center for Infectious Disease"/>
            <person name="Wu L."/>
            <person name="Ma J."/>
        </authorList>
    </citation>
    <scope>NUCLEOTIDE SEQUENCE [LARGE SCALE GENOMIC DNA]</scope>
    <source>
        <strain evidence="5">JCM 16540</strain>
    </source>
</reference>
<dbReference type="Gene3D" id="3.40.50.2000">
    <property type="entry name" value="Glycogen Phosphorylase B"/>
    <property type="match status" value="1"/>
</dbReference>
<evidence type="ECO:0000313" key="4">
    <source>
        <dbReference type="EMBL" id="GAA3558479.1"/>
    </source>
</evidence>
<evidence type="ECO:0000256" key="1">
    <source>
        <dbReference type="ARBA" id="ARBA00022679"/>
    </source>
</evidence>
<dbReference type="Proteomes" id="UP001500767">
    <property type="component" value="Unassembled WGS sequence"/>
</dbReference>
<dbReference type="Pfam" id="PF00534">
    <property type="entry name" value="Glycos_transf_1"/>
    <property type="match status" value="1"/>
</dbReference>
<proteinExistence type="predicted"/>
<keyword evidence="5" id="KW-1185">Reference proteome</keyword>
<sequence length="355" mass="37568">MIPVRRPSSTTGVGGRPGVYRDRVTRRVLYASFATKNLSGGVDVHLHHIALLRAAGIEASLWLPQPGTPAWMGDVPVVTGPTVEVGADDVVIFPEAPVVPGTDPAPGARKIIFNQNHFYTYATWDGPLDGYPGWDPAPAVWAVSEESAQVLRALNPSLPVTVVPPPVDPDLFTPAATRSGIALLPKKRPHEAVLLRRLLEQDPRVPAGAVHVLADVPRSEVVRVLAGAAVFVALSHTDSFGLPVAEAMLSGCLVAGYDGGGGIALFDAPGAWRVPEQRPLLLADRVADLQSRQEELSHLSEANRAWVQARHSPAVVAVTLLAAVADARTRPGAASTATHPAAWLDRMPDGFTKTG</sequence>
<organism evidence="4 5">
    <name type="scientific">Microlunatus spumicola</name>
    <dbReference type="NCBI Taxonomy" id="81499"/>
    <lineage>
        <taxon>Bacteria</taxon>
        <taxon>Bacillati</taxon>
        <taxon>Actinomycetota</taxon>
        <taxon>Actinomycetes</taxon>
        <taxon>Propionibacteriales</taxon>
        <taxon>Propionibacteriaceae</taxon>
        <taxon>Microlunatus</taxon>
    </lineage>
</organism>
<feature type="region of interest" description="Disordered" evidence="2">
    <location>
        <begin position="331"/>
        <end position="355"/>
    </location>
</feature>
<comment type="caution">
    <text evidence="4">The sequence shown here is derived from an EMBL/GenBank/DDBJ whole genome shotgun (WGS) entry which is preliminary data.</text>
</comment>
<dbReference type="InterPro" id="IPR001296">
    <property type="entry name" value="Glyco_trans_1"/>
</dbReference>